<feature type="domain" description="Protein kinase" evidence="3">
    <location>
        <begin position="49"/>
        <end position="320"/>
    </location>
</feature>
<evidence type="ECO:0000313" key="4">
    <source>
        <dbReference type="EMBL" id="KAL0953760.1"/>
    </source>
</evidence>
<dbReference type="InterPro" id="IPR011009">
    <property type="entry name" value="Kinase-like_dom_sf"/>
</dbReference>
<dbReference type="Gene3D" id="1.10.510.10">
    <property type="entry name" value="Transferase(Phosphotransferase) domain 1"/>
    <property type="match status" value="1"/>
</dbReference>
<dbReference type="Pfam" id="PF07714">
    <property type="entry name" value="PK_Tyr_Ser-Thr"/>
    <property type="match status" value="1"/>
</dbReference>
<dbReference type="Proteomes" id="UP001556367">
    <property type="component" value="Unassembled WGS sequence"/>
</dbReference>
<keyword evidence="1" id="KW-0547">Nucleotide-binding</keyword>
<name>A0ABR3JE38_9AGAR</name>
<keyword evidence="5" id="KW-1185">Reference proteome</keyword>
<evidence type="ECO:0000259" key="3">
    <source>
        <dbReference type="PROSITE" id="PS50011"/>
    </source>
</evidence>
<evidence type="ECO:0000256" key="1">
    <source>
        <dbReference type="ARBA" id="ARBA00022741"/>
    </source>
</evidence>
<sequence length="327" mass="36475">MKGLFQLLFQPHPAQRTASNDEIFVQDTPEESQVSDGPPVVFPDLVITEFDQLPLATSDFSTLHLGVYRKEDGVKLKVVVKSIHWDYSRSNEELELAKNAYLKRSAAWLKLAHPNVLPFLGSYTSEITGVLPASVVPYCENNTIMRYLRRRTDVARLPLIIGIAKGLEYLHKGGVIHGCLTTANILILDDGTPAITDLGRSGIVESTGHTTRAGGRSRWLPPEYLYEGYSKSRSKAGDVYTFALTMLTVITSKSPYLSLFKDRTEAYGILTIARGAASLQRDDYPEMDDKLWAIGEKCWNSQRHARTDITTTLEGLEALLEPQIVMK</sequence>
<organism evidence="4 5">
    <name type="scientific">Hohenbuehelia grisea</name>
    <dbReference type="NCBI Taxonomy" id="104357"/>
    <lineage>
        <taxon>Eukaryota</taxon>
        <taxon>Fungi</taxon>
        <taxon>Dikarya</taxon>
        <taxon>Basidiomycota</taxon>
        <taxon>Agaricomycotina</taxon>
        <taxon>Agaricomycetes</taxon>
        <taxon>Agaricomycetidae</taxon>
        <taxon>Agaricales</taxon>
        <taxon>Pleurotineae</taxon>
        <taxon>Pleurotaceae</taxon>
        <taxon>Hohenbuehelia</taxon>
    </lineage>
</organism>
<dbReference type="SUPFAM" id="SSF56112">
    <property type="entry name" value="Protein kinase-like (PK-like)"/>
    <property type="match status" value="1"/>
</dbReference>
<accession>A0ABR3JE38</accession>
<reference evidence="5" key="1">
    <citation type="submission" date="2024-06" db="EMBL/GenBank/DDBJ databases">
        <title>Multi-omics analyses provide insights into the biosynthesis of the anticancer antibiotic pleurotin in Hohenbuehelia grisea.</title>
        <authorList>
            <person name="Weaver J.A."/>
            <person name="Alberti F."/>
        </authorList>
    </citation>
    <scope>NUCLEOTIDE SEQUENCE [LARGE SCALE GENOMIC DNA]</scope>
    <source>
        <strain evidence="5">T-177</strain>
    </source>
</reference>
<dbReference type="InterPro" id="IPR000719">
    <property type="entry name" value="Prot_kinase_dom"/>
</dbReference>
<gene>
    <name evidence="4" type="ORF">HGRIS_004949</name>
</gene>
<dbReference type="EMBL" id="JASNQZ010000008">
    <property type="protein sequence ID" value="KAL0953760.1"/>
    <property type="molecule type" value="Genomic_DNA"/>
</dbReference>
<comment type="caution">
    <text evidence="4">The sequence shown here is derived from an EMBL/GenBank/DDBJ whole genome shotgun (WGS) entry which is preliminary data.</text>
</comment>
<dbReference type="PANTHER" id="PTHR44329">
    <property type="entry name" value="SERINE/THREONINE-PROTEIN KINASE TNNI3K-RELATED"/>
    <property type="match status" value="1"/>
</dbReference>
<evidence type="ECO:0000313" key="5">
    <source>
        <dbReference type="Proteomes" id="UP001556367"/>
    </source>
</evidence>
<evidence type="ECO:0000256" key="2">
    <source>
        <dbReference type="ARBA" id="ARBA00022840"/>
    </source>
</evidence>
<dbReference type="InterPro" id="IPR001245">
    <property type="entry name" value="Ser-Thr/Tyr_kinase_cat_dom"/>
</dbReference>
<dbReference type="PANTHER" id="PTHR44329:SF298">
    <property type="entry name" value="MIXED LINEAGE KINASE DOMAIN-LIKE PROTEIN"/>
    <property type="match status" value="1"/>
</dbReference>
<proteinExistence type="predicted"/>
<dbReference type="InterPro" id="IPR051681">
    <property type="entry name" value="Ser/Thr_Kinases-Pseudokinases"/>
</dbReference>
<keyword evidence="2" id="KW-0067">ATP-binding</keyword>
<protein>
    <recommendedName>
        <fullName evidence="3">Protein kinase domain-containing protein</fullName>
    </recommendedName>
</protein>
<dbReference type="PROSITE" id="PS50011">
    <property type="entry name" value="PROTEIN_KINASE_DOM"/>
    <property type="match status" value="1"/>
</dbReference>